<name>A0A4Y2NSK1_ARAVE</name>
<keyword evidence="4" id="KW-1185">Reference proteome</keyword>
<evidence type="ECO:0000313" key="4">
    <source>
        <dbReference type="Proteomes" id="UP000499080"/>
    </source>
</evidence>
<proteinExistence type="predicted"/>
<comment type="caution">
    <text evidence="3">The sequence shown here is derived from an EMBL/GenBank/DDBJ whole genome shotgun (WGS) entry which is preliminary data.</text>
</comment>
<protein>
    <submittedName>
        <fullName evidence="3">Uncharacterized protein</fullName>
    </submittedName>
</protein>
<dbReference type="AlphaFoldDB" id="A0A4Y2NSK1"/>
<feature type="compositionally biased region" description="Basic and acidic residues" evidence="1">
    <location>
        <begin position="28"/>
        <end position="45"/>
    </location>
</feature>
<evidence type="ECO:0000256" key="1">
    <source>
        <dbReference type="SAM" id="MobiDB-lite"/>
    </source>
</evidence>
<dbReference type="Proteomes" id="UP000499080">
    <property type="component" value="Unassembled WGS sequence"/>
</dbReference>
<organism evidence="3 4">
    <name type="scientific">Araneus ventricosus</name>
    <name type="common">Orbweaver spider</name>
    <name type="synonym">Epeira ventricosa</name>
    <dbReference type="NCBI Taxonomy" id="182803"/>
    <lineage>
        <taxon>Eukaryota</taxon>
        <taxon>Metazoa</taxon>
        <taxon>Ecdysozoa</taxon>
        <taxon>Arthropoda</taxon>
        <taxon>Chelicerata</taxon>
        <taxon>Arachnida</taxon>
        <taxon>Araneae</taxon>
        <taxon>Araneomorphae</taxon>
        <taxon>Entelegynae</taxon>
        <taxon>Araneoidea</taxon>
        <taxon>Araneidae</taxon>
        <taxon>Araneus</taxon>
    </lineage>
</organism>
<dbReference type="EMBL" id="BGPR01009823">
    <property type="protein sequence ID" value="GBN42528.1"/>
    <property type="molecule type" value="Genomic_DNA"/>
</dbReference>
<reference evidence="3 4" key="1">
    <citation type="journal article" date="2019" name="Sci. Rep.">
        <title>Orb-weaving spider Araneus ventricosus genome elucidates the spidroin gene catalogue.</title>
        <authorList>
            <person name="Kono N."/>
            <person name="Nakamura H."/>
            <person name="Ohtoshi R."/>
            <person name="Moran D.A.P."/>
            <person name="Shinohara A."/>
            <person name="Yoshida Y."/>
            <person name="Fujiwara M."/>
            <person name="Mori M."/>
            <person name="Tomita M."/>
            <person name="Arakawa K."/>
        </authorList>
    </citation>
    <scope>NUCLEOTIDE SEQUENCE [LARGE SCALE GENOMIC DNA]</scope>
</reference>
<gene>
    <name evidence="3" type="ORF">AVEN_30418_1</name>
</gene>
<accession>A0A4Y2NSK1</accession>
<evidence type="ECO:0000256" key="2">
    <source>
        <dbReference type="SAM" id="SignalP"/>
    </source>
</evidence>
<feature type="chain" id="PRO_5021196955" evidence="2">
    <location>
        <begin position="26"/>
        <end position="109"/>
    </location>
</feature>
<feature type="region of interest" description="Disordered" evidence="1">
    <location>
        <begin position="28"/>
        <end position="50"/>
    </location>
</feature>
<sequence length="109" mass="12241">MDFSCKNITILVITGLFFDVSVVQSSEGYHEKEQNEGSRFFRSEPSRGGGDASTCCSDNLWKIEQSHLCGCPIPVEIRLFSLLMNGLLNKLYCTAVRGQCSRIRQQENT</sequence>
<feature type="signal peptide" evidence="2">
    <location>
        <begin position="1"/>
        <end position="25"/>
    </location>
</feature>
<evidence type="ECO:0000313" key="3">
    <source>
        <dbReference type="EMBL" id="GBN42528.1"/>
    </source>
</evidence>
<keyword evidence="2" id="KW-0732">Signal</keyword>